<dbReference type="Proteomes" id="UP001305779">
    <property type="component" value="Unassembled WGS sequence"/>
</dbReference>
<comment type="caution">
    <text evidence="1">The sequence shown here is derived from an EMBL/GenBank/DDBJ whole genome shotgun (WGS) entry which is preliminary data.</text>
</comment>
<evidence type="ECO:0000313" key="2">
    <source>
        <dbReference type="Proteomes" id="UP001305779"/>
    </source>
</evidence>
<protein>
    <submittedName>
        <fullName evidence="1">Uncharacterized protein</fullName>
    </submittedName>
</protein>
<proteinExistence type="predicted"/>
<evidence type="ECO:0000313" key="1">
    <source>
        <dbReference type="EMBL" id="KAK4499888.1"/>
    </source>
</evidence>
<organism evidence="1 2">
    <name type="scientific">Zasmidium cellare</name>
    <name type="common">Wine cellar mold</name>
    <name type="synonym">Racodium cellare</name>
    <dbReference type="NCBI Taxonomy" id="395010"/>
    <lineage>
        <taxon>Eukaryota</taxon>
        <taxon>Fungi</taxon>
        <taxon>Dikarya</taxon>
        <taxon>Ascomycota</taxon>
        <taxon>Pezizomycotina</taxon>
        <taxon>Dothideomycetes</taxon>
        <taxon>Dothideomycetidae</taxon>
        <taxon>Mycosphaerellales</taxon>
        <taxon>Mycosphaerellaceae</taxon>
        <taxon>Zasmidium</taxon>
    </lineage>
</organism>
<reference evidence="1 2" key="1">
    <citation type="journal article" date="2023" name="G3 (Bethesda)">
        <title>A chromosome-level genome assembly of Zasmidium syzygii isolated from banana leaves.</title>
        <authorList>
            <person name="van Westerhoven A.C."/>
            <person name="Mehrabi R."/>
            <person name="Talebi R."/>
            <person name="Steentjes M.B.F."/>
            <person name="Corcolon B."/>
            <person name="Chong P.A."/>
            <person name="Kema G.H.J."/>
            <person name="Seidl M.F."/>
        </authorList>
    </citation>
    <scope>NUCLEOTIDE SEQUENCE [LARGE SCALE GENOMIC DNA]</scope>
    <source>
        <strain evidence="1 2">P124</strain>
    </source>
</reference>
<gene>
    <name evidence="1" type="ORF">PRZ48_008074</name>
</gene>
<name>A0ABR0EFK6_ZASCE</name>
<sequence length="249" mass="27960">MLPSTCYSNPLRGPLAPYQKAQLSMQVAFLESALPHLHDQLQQQDASIASSQSAMALCDEYMATQTERAQAFDSTLTEMEANLPSNFANRTVMQCKHLNYQAFQFNANAHSVLRNGQCKERHVAHIKDAGHNKKLIQRRIDIIHWRIDTFVALSDPAAMTTFPTPPKIGSCRDKSHDKQSVCACHIRAAFWLLNRMSPVDFKAERALWQPLRFATCQDELKPEFKKLAKEISAVLAAMDIGKGKGKASF</sequence>
<keyword evidence="2" id="KW-1185">Reference proteome</keyword>
<dbReference type="EMBL" id="JAXOVC010000006">
    <property type="protein sequence ID" value="KAK4499888.1"/>
    <property type="molecule type" value="Genomic_DNA"/>
</dbReference>
<accession>A0ABR0EFK6</accession>